<comment type="caution">
    <text evidence="7">The sequence shown here is derived from an EMBL/GenBank/DDBJ whole genome shotgun (WGS) entry which is preliminary data.</text>
</comment>
<keyword evidence="8" id="KW-1185">Reference proteome</keyword>
<dbReference type="InterPro" id="IPR044862">
    <property type="entry name" value="Pro_4_hyd_alph_FE2OG_OXY"/>
</dbReference>
<dbReference type="Pfam" id="PF14559">
    <property type="entry name" value="TPR_19"/>
    <property type="match status" value="2"/>
</dbReference>
<sequence>MLLAVSLPTTGHSFDLFNPFGSDSVKGPAVVNPGQSEHDEGIRLARSGETEESLPLFEAAVKKAPKNAGFVNDLGVTYMNLNRLEDAMETFNEGLELEPDNENLKENLVALNSHFEYREEMARLREQRAKRRAKETEAGEAEVEEPYRPGMYKNPHAPAKQKQPEADDEFVARPTRAKGDKKKEEQRRKAAAAAAEVEHAEGGSTVPSYDPPPAAAGEDAMIDAFETARESIAQGYDLGREDDYVGAIPFFQAAIDAFPDNAGWLSDFGVTLLRAHELDRAKEVLDEAMRLEPGNASYKANRKALQQHLDYRDMIRKEAQEAEMEQNMFADFAQVEVDVQEEPMMGLPTKPKKQPQVVHVDPKYASAGTYDDEEEEEGGGGGRAGGLEGKKSGPDVYFGNWYTDDKVKEVMREKLMAGKVVVIKNVFKEEFAEKLHKEMYNSRHYKPYSGYSEFYQFALHAVYSGTKEWNAALHPQLLKAMAFLDSDENKEWASYITGTEITGKTQGGASLYKANDYTMPHTDFSDAPGKVAKRRLAFVIHMTKDWDDTMGGDLVFMSPTYHIHPEFNSMTLFSVSQDAWHFVSPVAKHCPNDMKRLALSGWYYSENVEEIERVFGVDENEKKQR</sequence>
<evidence type="ECO:0000256" key="3">
    <source>
        <dbReference type="ARBA" id="ARBA00023002"/>
    </source>
</evidence>
<evidence type="ECO:0000313" key="8">
    <source>
        <dbReference type="Proteomes" id="UP001165060"/>
    </source>
</evidence>
<feature type="non-terminal residue" evidence="7">
    <location>
        <position position="625"/>
    </location>
</feature>
<dbReference type="SMART" id="SM00702">
    <property type="entry name" value="P4Hc"/>
    <property type="match status" value="1"/>
</dbReference>
<evidence type="ECO:0000256" key="5">
    <source>
        <dbReference type="SAM" id="MobiDB-lite"/>
    </source>
</evidence>
<evidence type="ECO:0000313" key="7">
    <source>
        <dbReference type="EMBL" id="GMI31121.1"/>
    </source>
</evidence>
<dbReference type="InterPro" id="IPR019734">
    <property type="entry name" value="TPR_rpt"/>
</dbReference>
<dbReference type="Gene3D" id="1.25.40.10">
    <property type="entry name" value="Tetratricopeptide repeat domain"/>
    <property type="match status" value="2"/>
</dbReference>
<dbReference type="InterPro" id="IPR011990">
    <property type="entry name" value="TPR-like_helical_dom_sf"/>
</dbReference>
<proteinExistence type="predicted"/>
<dbReference type="SUPFAM" id="SSF48452">
    <property type="entry name" value="TPR-like"/>
    <property type="match status" value="1"/>
</dbReference>
<gene>
    <name evidence="7" type="ORF">TeGR_g4982</name>
</gene>
<dbReference type="Proteomes" id="UP001165060">
    <property type="component" value="Unassembled WGS sequence"/>
</dbReference>
<keyword evidence="3" id="KW-0560">Oxidoreductase</keyword>
<dbReference type="PROSITE" id="PS50005">
    <property type="entry name" value="TPR"/>
    <property type="match status" value="2"/>
</dbReference>
<feature type="compositionally biased region" description="Basic and acidic residues" evidence="5">
    <location>
        <begin position="177"/>
        <end position="188"/>
    </location>
</feature>
<dbReference type="PANTHER" id="PTHR12117:SF0">
    <property type="entry name" value="PROLYL 3-HYDROXYLASE OGFOD1"/>
    <property type="match status" value="1"/>
</dbReference>
<feature type="repeat" description="TPR" evidence="4">
    <location>
        <begin position="262"/>
        <end position="295"/>
    </location>
</feature>
<dbReference type="SMART" id="SM00028">
    <property type="entry name" value="TPR"/>
    <property type="match status" value="3"/>
</dbReference>
<evidence type="ECO:0000256" key="4">
    <source>
        <dbReference type="PROSITE-ProRule" id="PRU00339"/>
    </source>
</evidence>
<feature type="region of interest" description="Disordered" evidence="5">
    <location>
        <begin position="363"/>
        <end position="389"/>
    </location>
</feature>
<comment type="cofactor">
    <cofactor evidence="1">
        <name>L-ascorbate</name>
        <dbReference type="ChEBI" id="CHEBI:38290"/>
    </cofactor>
</comment>
<accession>A0ABQ6MR37</accession>
<keyword evidence="4" id="KW-0802">TPR repeat</keyword>
<feature type="repeat" description="TPR" evidence="4">
    <location>
        <begin position="68"/>
        <end position="101"/>
    </location>
</feature>
<dbReference type="Pfam" id="PF13640">
    <property type="entry name" value="2OG-FeII_Oxy_3"/>
    <property type="match status" value="1"/>
</dbReference>
<dbReference type="InterPro" id="IPR051842">
    <property type="entry name" value="uS12_prolyl_hydroxylase"/>
</dbReference>
<feature type="domain" description="Prolyl 4-hydroxylase alpha subunit" evidence="6">
    <location>
        <begin position="418"/>
        <end position="604"/>
    </location>
</feature>
<keyword evidence="2" id="KW-0223">Dioxygenase</keyword>
<dbReference type="Gene3D" id="2.60.120.620">
    <property type="entry name" value="q2cbj1_9rhob like domain"/>
    <property type="match status" value="1"/>
</dbReference>
<dbReference type="PANTHER" id="PTHR12117">
    <property type="entry name" value="HISTONE ACETYLTRANSFERASE COMPLEX"/>
    <property type="match status" value="1"/>
</dbReference>
<protein>
    <recommendedName>
        <fullName evidence="6">Prolyl 4-hydroxylase alpha subunit domain-containing protein</fullName>
    </recommendedName>
</protein>
<organism evidence="7 8">
    <name type="scientific">Tetraparma gracilis</name>
    <dbReference type="NCBI Taxonomy" id="2962635"/>
    <lineage>
        <taxon>Eukaryota</taxon>
        <taxon>Sar</taxon>
        <taxon>Stramenopiles</taxon>
        <taxon>Ochrophyta</taxon>
        <taxon>Bolidophyceae</taxon>
        <taxon>Parmales</taxon>
        <taxon>Triparmaceae</taxon>
        <taxon>Tetraparma</taxon>
    </lineage>
</organism>
<name>A0ABQ6MR37_9STRA</name>
<evidence type="ECO:0000256" key="1">
    <source>
        <dbReference type="ARBA" id="ARBA00001961"/>
    </source>
</evidence>
<evidence type="ECO:0000259" key="6">
    <source>
        <dbReference type="SMART" id="SM00702"/>
    </source>
</evidence>
<evidence type="ECO:0000256" key="2">
    <source>
        <dbReference type="ARBA" id="ARBA00022964"/>
    </source>
</evidence>
<dbReference type="PROSITE" id="PS50293">
    <property type="entry name" value="TPR_REGION"/>
    <property type="match status" value="1"/>
</dbReference>
<feature type="region of interest" description="Disordered" evidence="5">
    <location>
        <begin position="128"/>
        <end position="217"/>
    </location>
</feature>
<dbReference type="InterPro" id="IPR006620">
    <property type="entry name" value="Pro_4_hyd_alph"/>
</dbReference>
<reference evidence="7 8" key="1">
    <citation type="journal article" date="2023" name="Commun. Biol.">
        <title>Genome analysis of Parmales, the sister group of diatoms, reveals the evolutionary specialization of diatoms from phago-mixotrophs to photoautotrophs.</title>
        <authorList>
            <person name="Ban H."/>
            <person name="Sato S."/>
            <person name="Yoshikawa S."/>
            <person name="Yamada K."/>
            <person name="Nakamura Y."/>
            <person name="Ichinomiya M."/>
            <person name="Sato N."/>
            <person name="Blanc-Mathieu R."/>
            <person name="Endo H."/>
            <person name="Kuwata A."/>
            <person name="Ogata H."/>
        </authorList>
    </citation>
    <scope>NUCLEOTIDE SEQUENCE [LARGE SCALE GENOMIC DNA]</scope>
</reference>
<dbReference type="EMBL" id="BRYB01003132">
    <property type="protein sequence ID" value="GMI31121.1"/>
    <property type="molecule type" value="Genomic_DNA"/>
</dbReference>